<evidence type="ECO:0000313" key="2">
    <source>
        <dbReference type="Proteomes" id="UP001209878"/>
    </source>
</evidence>
<sequence>MINEMISPMPCHQMTNPSRCFERRMGFEDVYMSHVIRIAIINEWSGSVLLIAHARANTICIMQPIMSHVTSVDHSTIYDIYVQVARRRWVFVLRLVTKMTYFYHDR</sequence>
<dbReference type="AlphaFoldDB" id="A0AAD9NU42"/>
<evidence type="ECO:0000313" key="1">
    <source>
        <dbReference type="EMBL" id="KAK2182455.1"/>
    </source>
</evidence>
<reference evidence="1" key="1">
    <citation type="journal article" date="2023" name="Mol. Biol. Evol.">
        <title>Third-Generation Sequencing Reveals the Adaptive Role of the Epigenome in Three Deep-Sea Polychaetes.</title>
        <authorList>
            <person name="Perez M."/>
            <person name="Aroh O."/>
            <person name="Sun Y."/>
            <person name="Lan Y."/>
            <person name="Juniper S.K."/>
            <person name="Young C.R."/>
            <person name="Angers B."/>
            <person name="Qian P.Y."/>
        </authorList>
    </citation>
    <scope>NUCLEOTIDE SEQUENCE</scope>
    <source>
        <strain evidence="1">R07B-5</strain>
    </source>
</reference>
<name>A0AAD9NU42_RIDPI</name>
<keyword evidence="2" id="KW-1185">Reference proteome</keyword>
<comment type="caution">
    <text evidence="1">The sequence shown here is derived from an EMBL/GenBank/DDBJ whole genome shotgun (WGS) entry which is preliminary data.</text>
</comment>
<proteinExistence type="predicted"/>
<dbReference type="Proteomes" id="UP001209878">
    <property type="component" value="Unassembled WGS sequence"/>
</dbReference>
<dbReference type="EMBL" id="JAODUO010000353">
    <property type="protein sequence ID" value="KAK2182455.1"/>
    <property type="molecule type" value="Genomic_DNA"/>
</dbReference>
<accession>A0AAD9NU42</accession>
<organism evidence="1 2">
    <name type="scientific">Ridgeia piscesae</name>
    <name type="common">Tubeworm</name>
    <dbReference type="NCBI Taxonomy" id="27915"/>
    <lineage>
        <taxon>Eukaryota</taxon>
        <taxon>Metazoa</taxon>
        <taxon>Spiralia</taxon>
        <taxon>Lophotrochozoa</taxon>
        <taxon>Annelida</taxon>
        <taxon>Polychaeta</taxon>
        <taxon>Sedentaria</taxon>
        <taxon>Canalipalpata</taxon>
        <taxon>Sabellida</taxon>
        <taxon>Siboglinidae</taxon>
        <taxon>Ridgeia</taxon>
    </lineage>
</organism>
<gene>
    <name evidence="1" type="ORF">NP493_353g04036</name>
</gene>
<protein>
    <submittedName>
        <fullName evidence="1">Uncharacterized protein</fullName>
    </submittedName>
</protein>